<accession>A0A7S9LVC3</accession>
<protein>
    <submittedName>
        <fullName evidence="2">DUF616 domain-containing protein</fullName>
    </submittedName>
</protein>
<sequence length="199" mass="22881">MPDGVRSVRVEANGLPPGRLSRRYKLAPHLALDDYDWTIYLDNRAKLSANPHEIVADMQERGGGAFLGLFAHPERTCVYEEARVVRRKKPVNKKRLDEQVAVYRSAGMPADVGLYAGTFLVRPRADARAAAFALRWYEEFLLHSERDQLGLAFLSWLMNVKPYLFEGQLTDNRFFRWPVISNRARRQYQASQMPIQTNA</sequence>
<gene>
    <name evidence="2" type="ORF">I0K15_09490</name>
</gene>
<dbReference type="RefSeq" id="WP_196105196.1">
    <property type="nucleotide sequence ID" value="NZ_CP064942.1"/>
</dbReference>
<evidence type="ECO:0000313" key="2">
    <source>
        <dbReference type="EMBL" id="QPH55934.1"/>
    </source>
</evidence>
<keyword evidence="3" id="KW-1185">Reference proteome</keyword>
<proteinExistence type="predicted"/>
<dbReference type="InterPro" id="IPR048354">
    <property type="entry name" value="TOD1_MUCI70_glycTrfase_dom"/>
</dbReference>
<dbReference type="AlphaFoldDB" id="A0A7S9LVC3"/>
<reference evidence="2 3" key="1">
    <citation type="submission" date="2020-11" db="EMBL/GenBank/DDBJ databases">
        <title>Description of Pontivivens ytuae sp. nov. isolated from deep sea sediment of Mariana Trench.</title>
        <authorList>
            <person name="Wang Z."/>
            <person name="Sun Q.-L."/>
            <person name="Xu X.-D."/>
            <person name="Tang Y.-Z."/>
            <person name="Zhang J."/>
        </authorList>
    </citation>
    <scope>NUCLEOTIDE SEQUENCE [LARGE SCALE GENOMIC DNA]</scope>
    <source>
        <strain evidence="2 3">MT2928</strain>
    </source>
</reference>
<dbReference type="Pfam" id="PF04765">
    <property type="entry name" value="TOD1_MUCI70"/>
    <property type="match status" value="1"/>
</dbReference>
<organism evidence="2 3">
    <name type="scientific">Pontivivens ytuae</name>
    <dbReference type="NCBI Taxonomy" id="2789856"/>
    <lineage>
        <taxon>Bacteria</taxon>
        <taxon>Pseudomonadati</taxon>
        <taxon>Pseudomonadota</taxon>
        <taxon>Alphaproteobacteria</taxon>
        <taxon>Rhodobacterales</taxon>
        <taxon>Paracoccaceae</taxon>
        <taxon>Pontivivens</taxon>
    </lineage>
</organism>
<feature type="domain" description="TOD1/MUCI70 glycosyltransferase-like" evidence="1">
    <location>
        <begin position="26"/>
        <end position="160"/>
    </location>
</feature>
<name>A0A7S9LVC3_9RHOB</name>
<evidence type="ECO:0000259" key="1">
    <source>
        <dbReference type="Pfam" id="PF04765"/>
    </source>
</evidence>
<evidence type="ECO:0000313" key="3">
    <source>
        <dbReference type="Proteomes" id="UP000594800"/>
    </source>
</evidence>
<dbReference type="EMBL" id="CP064942">
    <property type="protein sequence ID" value="QPH55934.1"/>
    <property type="molecule type" value="Genomic_DNA"/>
</dbReference>
<dbReference type="KEGG" id="poz:I0K15_09490"/>
<dbReference type="Proteomes" id="UP000594800">
    <property type="component" value="Chromosome"/>
</dbReference>